<evidence type="ECO:0000313" key="1">
    <source>
        <dbReference type="EMBL" id="MEI4273901.1"/>
    </source>
</evidence>
<evidence type="ECO:0000313" key="2">
    <source>
        <dbReference type="Proteomes" id="UP001361570"/>
    </source>
</evidence>
<gene>
    <name evidence="1" type="ORF">TEK04_19445</name>
</gene>
<reference evidence="1 2" key="1">
    <citation type="submission" date="2024-03" db="EMBL/GenBank/DDBJ databases">
        <title>Draft genome sequence of Klenkia sp. LSe6-5.</title>
        <authorList>
            <person name="Duangmal K."/>
            <person name="Chantavorakit T."/>
        </authorList>
    </citation>
    <scope>NUCLEOTIDE SEQUENCE [LARGE SCALE GENOMIC DNA]</scope>
    <source>
        <strain evidence="1 2">LSe6-5</strain>
    </source>
</reference>
<name>A0ABU8DZF5_9ACTN</name>
<dbReference type="RefSeq" id="WP_336406017.1">
    <property type="nucleotide sequence ID" value="NZ_JBAPLU010000029.1"/>
</dbReference>
<accession>A0ABU8DZF5</accession>
<dbReference type="EMBL" id="JBAPLU010000029">
    <property type="protein sequence ID" value="MEI4273901.1"/>
    <property type="molecule type" value="Genomic_DNA"/>
</dbReference>
<dbReference type="Proteomes" id="UP001361570">
    <property type="component" value="Unassembled WGS sequence"/>
</dbReference>
<organism evidence="1 2">
    <name type="scientific">Klenkia sesuvii</name>
    <dbReference type="NCBI Taxonomy" id="3103137"/>
    <lineage>
        <taxon>Bacteria</taxon>
        <taxon>Bacillati</taxon>
        <taxon>Actinomycetota</taxon>
        <taxon>Actinomycetes</taxon>
        <taxon>Geodermatophilales</taxon>
        <taxon>Geodermatophilaceae</taxon>
        <taxon>Klenkia</taxon>
    </lineage>
</organism>
<comment type="caution">
    <text evidence="1">The sequence shown here is derived from an EMBL/GenBank/DDBJ whole genome shotgun (WGS) entry which is preliminary data.</text>
</comment>
<proteinExistence type="predicted"/>
<sequence length="85" mass="8743">MTATPAAAAAPGHVVRVRVGGGLCYTSPRLTADEATALADQITNAVTLVAGSWRFIEFVDGTLGLVRVRAQRVTAIEGRPVGVPA</sequence>
<protein>
    <submittedName>
        <fullName evidence="1">Uncharacterized protein</fullName>
    </submittedName>
</protein>
<keyword evidence="2" id="KW-1185">Reference proteome</keyword>